<proteinExistence type="predicted"/>
<dbReference type="EMBL" id="VSRR010145362">
    <property type="protein sequence ID" value="MPD05302.1"/>
    <property type="molecule type" value="Genomic_DNA"/>
</dbReference>
<name>A0A5B7K4N4_PORTR</name>
<organism evidence="2 3">
    <name type="scientific">Portunus trituberculatus</name>
    <name type="common">Swimming crab</name>
    <name type="synonym">Neptunus trituberculatus</name>
    <dbReference type="NCBI Taxonomy" id="210409"/>
    <lineage>
        <taxon>Eukaryota</taxon>
        <taxon>Metazoa</taxon>
        <taxon>Ecdysozoa</taxon>
        <taxon>Arthropoda</taxon>
        <taxon>Crustacea</taxon>
        <taxon>Multicrustacea</taxon>
        <taxon>Malacostraca</taxon>
        <taxon>Eumalacostraca</taxon>
        <taxon>Eucarida</taxon>
        <taxon>Decapoda</taxon>
        <taxon>Pleocyemata</taxon>
        <taxon>Brachyura</taxon>
        <taxon>Eubrachyura</taxon>
        <taxon>Portunoidea</taxon>
        <taxon>Portunidae</taxon>
        <taxon>Portuninae</taxon>
        <taxon>Portunus</taxon>
    </lineage>
</organism>
<gene>
    <name evidence="2" type="ORF">E2C01_101037</name>
</gene>
<reference evidence="2 3" key="1">
    <citation type="submission" date="2019-05" db="EMBL/GenBank/DDBJ databases">
        <title>Another draft genome of Portunus trituberculatus and its Hox gene families provides insights of decapod evolution.</title>
        <authorList>
            <person name="Jeong J.-H."/>
            <person name="Song I."/>
            <person name="Kim S."/>
            <person name="Choi T."/>
            <person name="Kim D."/>
            <person name="Ryu S."/>
            <person name="Kim W."/>
        </authorList>
    </citation>
    <scope>NUCLEOTIDE SEQUENCE [LARGE SCALE GENOMIC DNA]</scope>
    <source>
        <tissue evidence="2">Muscle</tissue>
    </source>
</reference>
<accession>A0A5B7K4N4</accession>
<keyword evidence="3" id="KW-1185">Reference proteome</keyword>
<evidence type="ECO:0000256" key="1">
    <source>
        <dbReference type="SAM" id="MobiDB-lite"/>
    </source>
</evidence>
<sequence length="169" mass="18213">MSSPAAPTQPPDASTPRRPTHSHHACNSMRGESAERNIRSCEDAPDSLHIRTSESSMRAKHARQAAESRSGPKKECPGIRTRQVAGGSPRCYERPPAPLPPTRQFVELSGPSLREVGRGRGGGRGGEKSVVACSTPVWRRLREIKYGTDSDAGGSVGYAGIKDKTQRSR</sequence>
<feature type="region of interest" description="Disordered" evidence="1">
    <location>
        <begin position="147"/>
        <end position="169"/>
    </location>
</feature>
<feature type="compositionally biased region" description="Basic and acidic residues" evidence="1">
    <location>
        <begin position="64"/>
        <end position="77"/>
    </location>
</feature>
<dbReference type="Proteomes" id="UP000324222">
    <property type="component" value="Unassembled WGS sequence"/>
</dbReference>
<feature type="region of interest" description="Disordered" evidence="1">
    <location>
        <begin position="1"/>
        <end position="129"/>
    </location>
</feature>
<protein>
    <submittedName>
        <fullName evidence="2">Uncharacterized protein</fullName>
    </submittedName>
</protein>
<dbReference type="AlphaFoldDB" id="A0A5B7K4N4"/>
<comment type="caution">
    <text evidence="2">The sequence shown here is derived from an EMBL/GenBank/DDBJ whole genome shotgun (WGS) entry which is preliminary data.</text>
</comment>
<feature type="compositionally biased region" description="Basic and acidic residues" evidence="1">
    <location>
        <begin position="32"/>
        <end position="52"/>
    </location>
</feature>
<evidence type="ECO:0000313" key="3">
    <source>
        <dbReference type="Proteomes" id="UP000324222"/>
    </source>
</evidence>
<evidence type="ECO:0000313" key="2">
    <source>
        <dbReference type="EMBL" id="MPD05302.1"/>
    </source>
</evidence>